<evidence type="ECO:0000256" key="1">
    <source>
        <dbReference type="ARBA" id="ARBA00023186"/>
    </source>
</evidence>
<reference evidence="2" key="1">
    <citation type="submission" date="2016-03" db="EMBL/GenBank/DDBJ databases">
        <title>Novel chaperonins are prevalent in the virioplankton and link to viral biology and ecology.</title>
        <authorList>
            <person name="Marine R.L."/>
            <person name="Nasko D.J."/>
            <person name="Polson S.W."/>
            <person name="Wommack K.E."/>
        </authorList>
    </citation>
    <scope>NUCLEOTIDE SEQUENCE</scope>
</reference>
<accession>A0A221S2Z9</accession>
<gene>
    <name evidence="2" type="primary">groES</name>
</gene>
<dbReference type="Gene3D" id="2.30.33.40">
    <property type="entry name" value="GroES chaperonin"/>
    <property type="match status" value="1"/>
</dbReference>
<protein>
    <submittedName>
        <fullName evidence="2">Co-chaperonin GroES</fullName>
    </submittedName>
</protein>
<evidence type="ECO:0000313" key="2">
    <source>
        <dbReference type="EMBL" id="ASN63311.1"/>
    </source>
</evidence>
<dbReference type="EMBL" id="KU970717">
    <property type="protein sequence ID" value="ASN63311.1"/>
    <property type="molecule type" value="Genomic_DNA"/>
</dbReference>
<keyword evidence="1" id="KW-0143">Chaperone</keyword>
<name>A0A221S2Z9_9VIRU</name>
<dbReference type="Pfam" id="PF00166">
    <property type="entry name" value="Cpn10"/>
    <property type="match status" value="1"/>
</dbReference>
<organism evidence="2">
    <name type="scientific">uncultured virus</name>
    <dbReference type="NCBI Taxonomy" id="340016"/>
    <lineage>
        <taxon>Viruses</taxon>
        <taxon>environmental samples</taxon>
    </lineage>
</organism>
<dbReference type="GO" id="GO:0044183">
    <property type="term" value="F:protein folding chaperone"/>
    <property type="evidence" value="ECO:0007669"/>
    <property type="project" value="InterPro"/>
</dbReference>
<dbReference type="InterPro" id="IPR011032">
    <property type="entry name" value="GroES-like_sf"/>
</dbReference>
<dbReference type="SMART" id="SM00883">
    <property type="entry name" value="Cpn10"/>
    <property type="match status" value="1"/>
</dbReference>
<dbReference type="InterPro" id="IPR020818">
    <property type="entry name" value="Chaperonin_GroES"/>
</dbReference>
<dbReference type="SUPFAM" id="SSF50129">
    <property type="entry name" value="GroES-like"/>
    <property type="match status" value="1"/>
</dbReference>
<dbReference type="InterPro" id="IPR037124">
    <property type="entry name" value="Chaperonin_GroES_sf"/>
</dbReference>
<dbReference type="CDD" id="cd00320">
    <property type="entry name" value="cpn10"/>
    <property type="match status" value="1"/>
</dbReference>
<dbReference type="GO" id="GO:0005524">
    <property type="term" value="F:ATP binding"/>
    <property type="evidence" value="ECO:0007669"/>
    <property type="project" value="InterPro"/>
</dbReference>
<proteinExistence type="predicted"/>
<sequence>MTDSTVAGDSADLREAFPAVDPGAKPLGARVLVQLRRTKDKATSAGIILVQETKETEKWNNMVAKVVEIGPLAFKKRDTMEPWPEGSWCDVGDYLRVPKWGGDRWEVPVPNEEEPALFMILNDHEIIAKVTGNPLAVKAFV</sequence>